<gene>
    <name evidence="1" type="ORF">H2198_009782</name>
</gene>
<evidence type="ECO:0000313" key="2">
    <source>
        <dbReference type="Proteomes" id="UP001172386"/>
    </source>
</evidence>
<reference evidence="1" key="1">
    <citation type="submission" date="2022-10" db="EMBL/GenBank/DDBJ databases">
        <title>Culturing micro-colonial fungi from biological soil crusts in the Mojave desert and describing Neophaeococcomyces mojavensis, and introducing the new genera and species Taxawa tesnikishii.</title>
        <authorList>
            <person name="Kurbessoian T."/>
            <person name="Stajich J.E."/>
        </authorList>
    </citation>
    <scope>NUCLEOTIDE SEQUENCE</scope>
    <source>
        <strain evidence="1">JES_112</strain>
    </source>
</reference>
<protein>
    <submittedName>
        <fullName evidence="1">Uncharacterized protein</fullName>
    </submittedName>
</protein>
<evidence type="ECO:0000313" key="1">
    <source>
        <dbReference type="EMBL" id="KAJ9650909.1"/>
    </source>
</evidence>
<dbReference type="EMBL" id="JAPDRQ010000297">
    <property type="protein sequence ID" value="KAJ9650909.1"/>
    <property type="molecule type" value="Genomic_DNA"/>
</dbReference>
<comment type="caution">
    <text evidence="1">The sequence shown here is derived from an EMBL/GenBank/DDBJ whole genome shotgun (WGS) entry which is preliminary data.</text>
</comment>
<sequence length="553" mass="57734">MDWVALARTLATEAHTGQIDKAGQPYICHVARVAAAIRGDDDAEVVAWLHDVAEDCPALAARIEAFPAPLREAVQLLNRDAAPDADSYYARIAAHPLALKVKQADLEDNADPQRLAMLDAATAGRLRGNAAALAAVQQYNDRLPAPIAPRMSPNSSLAARLTPRQRTLIILALSLGGFAIGTSEFASMGLMLEISRGLSISETQVGHLISAYAIGVVVGAPILAFVGASFPRRKLLLALMGFYAVGNLASALAPNYGTMLIARFVAGLPHGAYFGVAMLVAAAISPAGQRGQAMSRVLLGLSIAILVGNPLTTWLGQQLSWRTAFALVSVLAIATVAMIARFLLPDPDEVRTSPMRELRAFNTTQVWLALAIGAVGFAGMFCVFTYLAPTLVQVTGVAESWMPLAVGVFGIGAIIGNIAGGWLVDKFHFKAAAVVLLWSIVMLLLYPLAAQSVWTIGPMIITVGTMGALAAVLQTRLMDVAGEAQTLAAASNHAAFNTANALGPWLGGMAISAGFSPASTGYVGAATAIGGLLLWCVAVMLDKKRKAAGVGSH</sequence>
<accession>A0ACC2ZTI6</accession>
<name>A0ACC2ZTI6_9EURO</name>
<keyword evidence="2" id="KW-1185">Reference proteome</keyword>
<organism evidence="1 2">
    <name type="scientific">Neophaeococcomyces mojaviensis</name>
    <dbReference type="NCBI Taxonomy" id="3383035"/>
    <lineage>
        <taxon>Eukaryota</taxon>
        <taxon>Fungi</taxon>
        <taxon>Dikarya</taxon>
        <taxon>Ascomycota</taxon>
        <taxon>Pezizomycotina</taxon>
        <taxon>Eurotiomycetes</taxon>
        <taxon>Chaetothyriomycetidae</taxon>
        <taxon>Chaetothyriales</taxon>
        <taxon>Chaetothyriales incertae sedis</taxon>
        <taxon>Neophaeococcomyces</taxon>
    </lineage>
</organism>
<proteinExistence type="predicted"/>
<dbReference type="Proteomes" id="UP001172386">
    <property type="component" value="Unassembled WGS sequence"/>
</dbReference>